<evidence type="ECO:0000313" key="13">
    <source>
        <dbReference type="Proteomes" id="UP000321579"/>
    </source>
</evidence>
<reference evidence="11" key="1">
    <citation type="submission" date="2016-03" db="EMBL/GenBank/DDBJ databases">
        <title>Draft genome sequence of Paenibacillus glacialis DSM 22343.</title>
        <authorList>
            <person name="Shin S.-K."/>
            <person name="Yi H."/>
        </authorList>
    </citation>
    <scope>NUCLEOTIDE SEQUENCE [LARGE SCALE GENOMIC DNA]</scope>
    <source>
        <strain evidence="11">NBRC 105008</strain>
    </source>
</reference>
<comment type="catalytic activity">
    <reaction evidence="4">
        <text>Hydrolysis of terminal non-reducing beta-D-galactose residues in beta-D-galactosides.</text>
        <dbReference type="EC" id="3.2.1.23"/>
    </reaction>
</comment>
<keyword evidence="6" id="KW-0732">Signal</keyword>
<dbReference type="EMBL" id="LVEO01000001">
    <property type="protein sequence ID" value="OCB75013.1"/>
    <property type="molecule type" value="Genomic_DNA"/>
</dbReference>
<reference evidence="9" key="2">
    <citation type="submission" date="2016-03" db="EMBL/GenBank/DDBJ databases">
        <authorList>
            <person name="Ploux O."/>
        </authorList>
    </citation>
    <scope>NUCLEOTIDE SEQUENCE</scope>
    <source>
        <strain evidence="9">NBRC 105008</strain>
    </source>
</reference>
<dbReference type="EC" id="3.2.1.23" evidence="4"/>
<evidence type="ECO:0000259" key="7">
    <source>
        <dbReference type="Pfam" id="PF01301"/>
    </source>
</evidence>
<protein>
    <recommendedName>
        <fullName evidence="4">Beta-galactosidase</fullName>
        <ecNumber evidence="4">3.2.1.23</ecNumber>
    </recommendedName>
</protein>
<evidence type="ECO:0000256" key="1">
    <source>
        <dbReference type="ARBA" id="ARBA00009809"/>
    </source>
</evidence>
<sequence>MFKYKKLFILLLSCYSVKTIAQNSYVIDITKVKTDVLRGHLDLGGNNKTGDTITVNSFYLEHNRKAFIPVIGEFHFSRYPHQYWDEELKKMKAGGITVVATYVFWNLHEFKEGVFDWKADLDVRKFTELCAKNGLQVLMRIGPFAHGEMRNGGLPDWLYGRPIDVRSNDPIYLFYTNRFYKEIGQQLSGLLFKDGGPIIGVQIENEYQHSSAPWGFTYTDAPKERTAAGRDKKIVQDGVGINEQGNEFANVGKDHMKTLKELAIKAGLIAPIYTATGWGYATIIEKGSIPVMAGYAYPFWTAGNSPSPFYLFKNIHQQPDYSPVSYDVNLYPSMAAELGTGMAVTYARRPRVPGESFLPMMVRTVGSGTNGLGFYMYHGGTTPSVGNYFMSEGSGLNNKSYDYQSPIGEFGNLSSGYFSLKLINYFLKTYGDDLAPLYPVLPETNATIKAENTQTLRYSVRCDGTKGYLFMHNFQDHLKMNDLENLSVTVQTKTGAVKFPESGTFTLKAGSSAIFPFNVNYDGVPIKMATVQPLCRFENQTKKYNVLFVVDAIAPEIVFKGKQKVVGIQTETRNGNTVVKCNSQQINEFEVNGISFLVLPEKEAQKAYLVGEFGNQKLIISEAVVLDAKEKISLISTDNEQINFSVFPNDTKPTPAEGKLEKMKSISKKISNWRLTLPKVASDIKLIQTDNSHFVLKAGSLDLSKVNDLFVTFDYRGDRGICMMNGELQTDNLYTSKPWTIGLKKYQEALKSNDMYFYFMPMQKDAPYLSYLDKEVLPDFGEKKSFLEIKQPIISVEYKVNVVLKTN</sequence>
<proteinExistence type="inferred from homology"/>
<dbReference type="InterPro" id="IPR031330">
    <property type="entry name" value="Gly_Hdrlase_35_cat"/>
</dbReference>
<keyword evidence="12" id="KW-1185">Reference proteome</keyword>
<evidence type="ECO:0000256" key="5">
    <source>
        <dbReference type="RuleBase" id="RU003679"/>
    </source>
</evidence>
<name>A0A1B9DZ98_9FLAO</name>
<feature type="signal peptide" evidence="6">
    <location>
        <begin position="1"/>
        <end position="21"/>
    </location>
</feature>
<dbReference type="Proteomes" id="UP000321579">
    <property type="component" value="Unassembled WGS sequence"/>
</dbReference>
<dbReference type="Gene3D" id="2.102.20.10">
    <property type="entry name" value="Beta-galactosidase, domain 2"/>
    <property type="match status" value="1"/>
</dbReference>
<dbReference type="Gene3D" id="3.20.20.80">
    <property type="entry name" value="Glycosidases"/>
    <property type="match status" value="1"/>
</dbReference>
<dbReference type="PRINTS" id="PR00742">
    <property type="entry name" value="GLHYDRLASE35"/>
</dbReference>
<dbReference type="EMBL" id="BJVF01000003">
    <property type="protein sequence ID" value="GEL11307.1"/>
    <property type="molecule type" value="Genomic_DNA"/>
</dbReference>
<dbReference type="RefSeq" id="WP_066323747.1">
    <property type="nucleotide sequence ID" value="NZ_BJVF01000003.1"/>
</dbReference>
<feature type="domain" description="Glycoside hydrolase 35 catalytic" evidence="7">
    <location>
        <begin position="64"/>
        <end position="422"/>
    </location>
</feature>
<reference evidence="10 12" key="3">
    <citation type="submission" date="2016-10" db="EMBL/GenBank/DDBJ databases">
        <authorList>
            <person name="Varghese N."/>
            <person name="Submissions S."/>
        </authorList>
    </citation>
    <scope>NUCLEOTIDE SEQUENCE [LARGE SCALE GENOMIC DNA]</scope>
    <source>
        <strain evidence="10 12">Gm-149</strain>
    </source>
</reference>
<feature type="chain" id="PRO_5044556286" description="Beta-galactosidase" evidence="6">
    <location>
        <begin position="22"/>
        <end position="807"/>
    </location>
</feature>
<dbReference type="InterPro" id="IPR019801">
    <property type="entry name" value="Glyco_hydro_35_CS"/>
</dbReference>
<dbReference type="OrthoDB" id="703126at2"/>
<dbReference type="AlphaFoldDB" id="A0A1B9DZ98"/>
<dbReference type="PANTHER" id="PTHR23421">
    <property type="entry name" value="BETA-GALACTOSIDASE RELATED"/>
    <property type="match status" value="1"/>
</dbReference>
<dbReference type="GO" id="GO:0004565">
    <property type="term" value="F:beta-galactosidase activity"/>
    <property type="evidence" value="ECO:0007669"/>
    <property type="project" value="UniProtKB-EC"/>
</dbReference>
<dbReference type="InterPro" id="IPR001944">
    <property type="entry name" value="Glycoside_Hdrlase_35"/>
</dbReference>
<evidence type="ECO:0000313" key="12">
    <source>
        <dbReference type="Proteomes" id="UP000182367"/>
    </source>
</evidence>
<evidence type="ECO:0000313" key="11">
    <source>
        <dbReference type="Proteomes" id="UP000093226"/>
    </source>
</evidence>
<reference evidence="8 13" key="4">
    <citation type="submission" date="2019-07" db="EMBL/GenBank/DDBJ databases">
        <title>Whole genome shotgun sequence of Flavobacterium glycines NBRC 105008.</title>
        <authorList>
            <person name="Hosoyama A."/>
            <person name="Uohara A."/>
            <person name="Ohji S."/>
            <person name="Ichikawa N."/>
        </authorList>
    </citation>
    <scope>NUCLEOTIDE SEQUENCE [LARGE SCALE GENOMIC DNA]</scope>
    <source>
        <strain evidence="8 13">NBRC 105008</strain>
    </source>
</reference>
<dbReference type="SUPFAM" id="SSF51445">
    <property type="entry name" value="(Trans)glycosidases"/>
    <property type="match status" value="1"/>
</dbReference>
<dbReference type="Pfam" id="PF01301">
    <property type="entry name" value="Glyco_hydro_35"/>
    <property type="match status" value="1"/>
</dbReference>
<keyword evidence="2 4" id="KW-0378">Hydrolase</keyword>
<dbReference type="InterPro" id="IPR017853">
    <property type="entry name" value="GH"/>
</dbReference>
<accession>A0A1B9DZ98</accession>
<comment type="similarity">
    <text evidence="1 5">Belongs to the glycosyl hydrolase 35 family.</text>
</comment>
<evidence type="ECO:0000256" key="4">
    <source>
        <dbReference type="RuleBase" id="RU000675"/>
    </source>
</evidence>
<dbReference type="Proteomes" id="UP000093226">
    <property type="component" value="Unassembled WGS sequence"/>
</dbReference>
<dbReference type="STRING" id="551990.SAMN05192550_2068"/>
<evidence type="ECO:0000256" key="6">
    <source>
        <dbReference type="SAM" id="SignalP"/>
    </source>
</evidence>
<evidence type="ECO:0000256" key="3">
    <source>
        <dbReference type="ARBA" id="ARBA00023295"/>
    </source>
</evidence>
<dbReference type="Proteomes" id="UP000182367">
    <property type="component" value="Unassembled WGS sequence"/>
</dbReference>
<dbReference type="InterPro" id="IPR037110">
    <property type="entry name" value="Betagal_dom2_sf"/>
</dbReference>
<dbReference type="EMBL" id="FNEO01000003">
    <property type="protein sequence ID" value="SDJ42417.1"/>
    <property type="molecule type" value="Genomic_DNA"/>
</dbReference>
<evidence type="ECO:0000313" key="8">
    <source>
        <dbReference type="EMBL" id="GEL11307.1"/>
    </source>
</evidence>
<evidence type="ECO:0000313" key="10">
    <source>
        <dbReference type="EMBL" id="SDJ42417.1"/>
    </source>
</evidence>
<dbReference type="PROSITE" id="PS01182">
    <property type="entry name" value="GLYCOSYL_HYDROL_F35"/>
    <property type="match status" value="1"/>
</dbReference>
<gene>
    <name evidence="9" type="ORF">FBGL_00665</name>
    <name evidence="8" type="ORF">FGL01_20460</name>
    <name evidence="10" type="ORF">SAMN05192550_2068</name>
</gene>
<evidence type="ECO:0000256" key="2">
    <source>
        <dbReference type="ARBA" id="ARBA00022801"/>
    </source>
</evidence>
<comment type="caution">
    <text evidence="9">The sequence shown here is derived from an EMBL/GenBank/DDBJ whole genome shotgun (WGS) entry which is preliminary data.</text>
</comment>
<organism evidence="9 11">
    <name type="scientific">Flavobacterium glycines</name>
    <dbReference type="NCBI Taxonomy" id="551990"/>
    <lineage>
        <taxon>Bacteria</taxon>
        <taxon>Pseudomonadati</taxon>
        <taxon>Bacteroidota</taxon>
        <taxon>Flavobacteriia</taxon>
        <taxon>Flavobacteriales</taxon>
        <taxon>Flavobacteriaceae</taxon>
        <taxon>Flavobacterium</taxon>
    </lineage>
</organism>
<evidence type="ECO:0000313" key="9">
    <source>
        <dbReference type="EMBL" id="OCB75013.1"/>
    </source>
</evidence>
<dbReference type="GO" id="GO:0005975">
    <property type="term" value="P:carbohydrate metabolic process"/>
    <property type="evidence" value="ECO:0007669"/>
    <property type="project" value="InterPro"/>
</dbReference>
<keyword evidence="3 4" id="KW-0326">Glycosidase</keyword>